<keyword evidence="1" id="KW-1133">Transmembrane helix</keyword>
<comment type="caution">
    <text evidence="2">The sequence shown here is derived from an EMBL/GenBank/DDBJ whole genome shotgun (WGS) entry which is preliminary data.</text>
</comment>
<evidence type="ECO:0000256" key="1">
    <source>
        <dbReference type="SAM" id="Phobius"/>
    </source>
</evidence>
<feature type="transmembrane region" description="Helical" evidence="1">
    <location>
        <begin position="37"/>
        <end position="57"/>
    </location>
</feature>
<accession>A0AAU9IV10</accession>
<organism evidence="2 3">
    <name type="scientific">Blepharisma stoltei</name>
    <dbReference type="NCBI Taxonomy" id="1481888"/>
    <lineage>
        <taxon>Eukaryota</taxon>
        <taxon>Sar</taxon>
        <taxon>Alveolata</taxon>
        <taxon>Ciliophora</taxon>
        <taxon>Postciliodesmatophora</taxon>
        <taxon>Heterotrichea</taxon>
        <taxon>Heterotrichida</taxon>
        <taxon>Blepharismidae</taxon>
        <taxon>Blepharisma</taxon>
    </lineage>
</organism>
<keyword evidence="1" id="KW-0812">Transmembrane</keyword>
<dbReference type="Proteomes" id="UP001162131">
    <property type="component" value="Unassembled WGS sequence"/>
</dbReference>
<dbReference type="AlphaFoldDB" id="A0AAU9IV10"/>
<proteinExistence type="predicted"/>
<protein>
    <submittedName>
        <fullName evidence="2">Uncharacterized protein</fullName>
    </submittedName>
</protein>
<reference evidence="2" key="1">
    <citation type="submission" date="2021-09" db="EMBL/GenBank/DDBJ databases">
        <authorList>
            <consortium name="AG Swart"/>
            <person name="Singh M."/>
            <person name="Singh A."/>
            <person name="Seah K."/>
            <person name="Emmerich C."/>
        </authorList>
    </citation>
    <scope>NUCLEOTIDE SEQUENCE</scope>
    <source>
        <strain evidence="2">ATCC30299</strain>
    </source>
</reference>
<keyword evidence="1" id="KW-0472">Membrane</keyword>
<name>A0AAU9IV10_9CILI</name>
<evidence type="ECO:0000313" key="2">
    <source>
        <dbReference type="EMBL" id="CAG9312158.1"/>
    </source>
</evidence>
<sequence>MLFLLALLPLISATNFLDHSSGKQSFWDSFGDWLLQYPMIGSFSSIFILFLFFALYIHCRKRLQENSGVRTLIKSRRLNSKETKPFKL</sequence>
<dbReference type="EMBL" id="CAJZBQ010000005">
    <property type="protein sequence ID" value="CAG9312158.1"/>
    <property type="molecule type" value="Genomic_DNA"/>
</dbReference>
<evidence type="ECO:0000313" key="3">
    <source>
        <dbReference type="Proteomes" id="UP001162131"/>
    </source>
</evidence>
<gene>
    <name evidence="2" type="ORF">BSTOLATCC_MIC5406</name>
</gene>
<keyword evidence="3" id="KW-1185">Reference proteome</keyword>